<dbReference type="AlphaFoldDB" id="A0A1S7LMF8"/>
<sequence length="74" mass="7984">MADAQLDAKGLNCPLPILKAKKMLKGLTPGQILAIEATDPGSAKDFESFCSQTGNKMVKASENGDVFYYEIEKC</sequence>
<name>A0A1S7LMF8_MAGMO</name>
<evidence type="ECO:0000259" key="2">
    <source>
        <dbReference type="PROSITE" id="PS01148"/>
    </source>
</evidence>
<dbReference type="SUPFAM" id="SSF64307">
    <property type="entry name" value="SirA-like"/>
    <property type="match status" value="1"/>
</dbReference>
<dbReference type="Gene3D" id="3.30.110.40">
    <property type="entry name" value="TusA-like domain"/>
    <property type="match status" value="1"/>
</dbReference>
<feature type="domain" description="UPF0033" evidence="2">
    <location>
        <begin position="6"/>
        <end position="30"/>
    </location>
</feature>
<dbReference type="CDD" id="cd00291">
    <property type="entry name" value="SirA_YedF_YeeD"/>
    <property type="match status" value="1"/>
</dbReference>
<dbReference type="PROSITE" id="PS01148">
    <property type="entry name" value="UPF0033"/>
    <property type="match status" value="1"/>
</dbReference>
<accession>A0A1S7LMF8</accession>
<organism evidence="3">
    <name type="scientific">Magnetococcus massalia (strain MO-1)</name>
    <dbReference type="NCBI Taxonomy" id="451514"/>
    <lineage>
        <taxon>Bacteria</taxon>
        <taxon>Pseudomonadati</taxon>
        <taxon>Pseudomonadota</taxon>
        <taxon>Magnetococcia</taxon>
        <taxon>Magnetococcales</taxon>
        <taxon>Magnetococcaceae</taxon>
        <taxon>Magnetococcus</taxon>
    </lineage>
</organism>
<evidence type="ECO:0000313" key="3">
    <source>
        <dbReference type="EMBL" id="CRH07603.1"/>
    </source>
</evidence>
<dbReference type="Pfam" id="PF01206">
    <property type="entry name" value="TusA"/>
    <property type="match status" value="1"/>
</dbReference>
<dbReference type="InterPro" id="IPR036868">
    <property type="entry name" value="TusA-like_sf"/>
</dbReference>
<protein>
    <recommendedName>
        <fullName evidence="2">UPF0033 domain-containing protein</fullName>
    </recommendedName>
</protein>
<dbReference type="PANTHER" id="PTHR33279:SF6">
    <property type="entry name" value="SULFUR CARRIER PROTEIN YEDF-RELATED"/>
    <property type="match status" value="1"/>
</dbReference>
<dbReference type="InterPro" id="IPR001455">
    <property type="entry name" value="TusA-like"/>
</dbReference>
<reference evidence="3" key="1">
    <citation type="submission" date="2015-04" db="EMBL/GenBank/DDBJ databases">
        <authorList>
            <person name="Syromyatnikov M.Y."/>
            <person name="Popov V.N."/>
        </authorList>
    </citation>
    <scope>NUCLEOTIDE SEQUENCE</scope>
    <source>
        <strain evidence="3">MO-1</strain>
    </source>
</reference>
<comment type="similarity">
    <text evidence="1">Belongs to the sulfur carrier protein TusA family.</text>
</comment>
<proteinExistence type="inferred from homology"/>
<dbReference type="PANTHER" id="PTHR33279">
    <property type="entry name" value="SULFUR CARRIER PROTEIN YEDF-RELATED"/>
    <property type="match status" value="1"/>
</dbReference>
<dbReference type="EMBL" id="LO017727">
    <property type="protein sequence ID" value="CRH07603.1"/>
    <property type="molecule type" value="Genomic_DNA"/>
</dbReference>
<evidence type="ECO:0000256" key="1">
    <source>
        <dbReference type="ARBA" id="ARBA00008984"/>
    </source>
</evidence>
<gene>
    <name evidence="3" type="ORF">MAGMO_3467</name>
</gene>